<reference evidence="1 2" key="2">
    <citation type="submission" date="2019-01" db="EMBL/GenBank/DDBJ databases">
        <title>The decoding of complex shrimp genome reveals the adaptation for benthos swimmer, frequently molting mechanism and breeding impact on genome.</title>
        <authorList>
            <person name="Sun Y."/>
            <person name="Gao Y."/>
            <person name="Yu Y."/>
        </authorList>
    </citation>
    <scope>NUCLEOTIDE SEQUENCE [LARGE SCALE GENOMIC DNA]</scope>
    <source>
        <tissue evidence="1">Muscle</tissue>
    </source>
</reference>
<gene>
    <name evidence="1" type="ORF">C7M84_022857</name>
</gene>
<accession>A0A3R7QYV4</accession>
<proteinExistence type="predicted"/>
<sequence>MGILYRQGWTMRKRSIACQADTHRDKSSASPPGFINVPTAPTHPMLPQTCGPTCVDLDSDAPRTSKNGTPAGGRGLGATNRMHQCPYLDTSIFILFLSPALLVPFFPPSHPFPFLLLSSSLSLSSFHCFSPSHCPLLLLS</sequence>
<comment type="caution">
    <text evidence="1">The sequence shown here is derived from an EMBL/GenBank/DDBJ whole genome shotgun (WGS) entry which is preliminary data.</text>
</comment>
<reference evidence="1 2" key="1">
    <citation type="submission" date="2018-04" db="EMBL/GenBank/DDBJ databases">
        <authorList>
            <person name="Zhang X."/>
            <person name="Yuan J."/>
            <person name="Li F."/>
            <person name="Xiang J."/>
        </authorList>
    </citation>
    <scope>NUCLEOTIDE SEQUENCE [LARGE SCALE GENOMIC DNA]</scope>
    <source>
        <tissue evidence="1">Muscle</tissue>
    </source>
</reference>
<evidence type="ECO:0000313" key="2">
    <source>
        <dbReference type="Proteomes" id="UP000283509"/>
    </source>
</evidence>
<name>A0A3R7QYV4_PENVA</name>
<dbReference type="AlphaFoldDB" id="A0A3R7QYV4"/>
<dbReference type="Proteomes" id="UP000283509">
    <property type="component" value="Unassembled WGS sequence"/>
</dbReference>
<organism evidence="1 2">
    <name type="scientific">Penaeus vannamei</name>
    <name type="common">Whiteleg shrimp</name>
    <name type="synonym">Litopenaeus vannamei</name>
    <dbReference type="NCBI Taxonomy" id="6689"/>
    <lineage>
        <taxon>Eukaryota</taxon>
        <taxon>Metazoa</taxon>
        <taxon>Ecdysozoa</taxon>
        <taxon>Arthropoda</taxon>
        <taxon>Crustacea</taxon>
        <taxon>Multicrustacea</taxon>
        <taxon>Malacostraca</taxon>
        <taxon>Eumalacostraca</taxon>
        <taxon>Eucarida</taxon>
        <taxon>Decapoda</taxon>
        <taxon>Dendrobranchiata</taxon>
        <taxon>Penaeoidea</taxon>
        <taxon>Penaeidae</taxon>
        <taxon>Penaeus</taxon>
    </lineage>
</organism>
<evidence type="ECO:0000313" key="1">
    <source>
        <dbReference type="EMBL" id="ROT83947.1"/>
    </source>
</evidence>
<keyword evidence="2" id="KW-1185">Reference proteome</keyword>
<protein>
    <submittedName>
        <fullName evidence="1">Uncharacterized protein</fullName>
    </submittedName>
</protein>
<dbReference type="EMBL" id="QCYY01000617">
    <property type="protein sequence ID" value="ROT83947.1"/>
    <property type="molecule type" value="Genomic_DNA"/>
</dbReference>